<dbReference type="RefSeq" id="WP_316701549.1">
    <property type="nucleotide sequence ID" value="NZ_CP136336.1"/>
</dbReference>
<accession>A0ABZ0D1X6</accession>
<dbReference type="Proteomes" id="UP001303946">
    <property type="component" value="Chromosome"/>
</dbReference>
<evidence type="ECO:0000256" key="2">
    <source>
        <dbReference type="ARBA" id="ARBA00022723"/>
    </source>
</evidence>
<evidence type="ECO:0000313" key="4">
    <source>
        <dbReference type="Proteomes" id="UP001303946"/>
    </source>
</evidence>
<proteinExistence type="inferred from homology"/>
<name>A0ABZ0D1X6_9BURK</name>
<sequence length="163" mass="18447">MSASTLLHSLFREKAWINEQFFAQLGQLDEANRHTALRTLNHIHTVDRIFRGHLSGEAHGLSSTNTPETPTVAQLGEAVAEVDRWYVDYTRTVTPQQLDERLAFTFTDGDKGLMSREEILAHVITHGAYHRGEVGRLMKSASLTPPRDLFTRFLHQAEPARRG</sequence>
<organism evidence="3 4">
    <name type="scientific">Piscinibacter gummiphilus</name>
    <dbReference type="NCBI Taxonomy" id="946333"/>
    <lineage>
        <taxon>Bacteria</taxon>
        <taxon>Pseudomonadati</taxon>
        <taxon>Pseudomonadota</taxon>
        <taxon>Betaproteobacteria</taxon>
        <taxon>Burkholderiales</taxon>
        <taxon>Sphaerotilaceae</taxon>
        <taxon>Piscinibacter</taxon>
    </lineage>
</organism>
<keyword evidence="2" id="KW-0479">Metal-binding</keyword>
<dbReference type="Pfam" id="PF05163">
    <property type="entry name" value="DinB"/>
    <property type="match status" value="1"/>
</dbReference>
<comment type="similarity">
    <text evidence="1">Belongs to the DinB family.</text>
</comment>
<dbReference type="SUPFAM" id="SSF109854">
    <property type="entry name" value="DinB/YfiT-like putative metalloenzymes"/>
    <property type="match status" value="1"/>
</dbReference>
<dbReference type="InterPro" id="IPR007837">
    <property type="entry name" value="DinB"/>
</dbReference>
<dbReference type="InterPro" id="IPR034660">
    <property type="entry name" value="DinB/YfiT-like"/>
</dbReference>
<dbReference type="PANTHER" id="PTHR37302">
    <property type="entry name" value="SLR1116 PROTEIN"/>
    <property type="match status" value="1"/>
</dbReference>
<dbReference type="PANTHER" id="PTHR37302:SF1">
    <property type="entry name" value="PROTEIN DINB"/>
    <property type="match status" value="1"/>
</dbReference>
<dbReference type="Gene3D" id="1.20.120.450">
    <property type="entry name" value="dinb family like domain"/>
    <property type="match status" value="1"/>
</dbReference>
<keyword evidence="4" id="KW-1185">Reference proteome</keyword>
<dbReference type="EMBL" id="CP136336">
    <property type="protein sequence ID" value="WOB08714.1"/>
    <property type="molecule type" value="Genomic_DNA"/>
</dbReference>
<protein>
    <submittedName>
        <fullName evidence="3">DinB family protein</fullName>
    </submittedName>
</protein>
<gene>
    <name evidence="3" type="ORF">RXV79_01350</name>
</gene>
<evidence type="ECO:0000256" key="1">
    <source>
        <dbReference type="ARBA" id="ARBA00008635"/>
    </source>
</evidence>
<evidence type="ECO:0000313" key="3">
    <source>
        <dbReference type="EMBL" id="WOB08714.1"/>
    </source>
</evidence>
<reference evidence="3 4" key="1">
    <citation type="submission" date="2023-10" db="EMBL/GenBank/DDBJ databases">
        <title>Bacteria for the degradation of biodegradable plastic PBAT(Polybutylene adipate terephthalate).</title>
        <authorList>
            <person name="Weon H.-Y."/>
            <person name="Yeon J."/>
        </authorList>
    </citation>
    <scope>NUCLEOTIDE SEQUENCE [LARGE SCALE GENOMIC DNA]</scope>
    <source>
        <strain evidence="3 4">SBD 7-3</strain>
    </source>
</reference>